<dbReference type="SUPFAM" id="SSF53383">
    <property type="entry name" value="PLP-dependent transferases"/>
    <property type="match status" value="1"/>
</dbReference>
<dbReference type="PROSITE" id="PS00599">
    <property type="entry name" value="AA_TRANSFER_CLASS_2"/>
    <property type="match status" value="1"/>
</dbReference>
<evidence type="ECO:0000313" key="7">
    <source>
        <dbReference type="EMBL" id="NZA26475.1"/>
    </source>
</evidence>
<dbReference type="InterPro" id="IPR000873">
    <property type="entry name" value="AMP-dep_synth/lig_dom"/>
</dbReference>
<dbReference type="InterPro" id="IPR009081">
    <property type="entry name" value="PP-bd_ACP"/>
</dbReference>
<dbReference type="PANTHER" id="PTHR45527:SF1">
    <property type="entry name" value="FATTY ACID SYNTHASE"/>
    <property type="match status" value="1"/>
</dbReference>
<dbReference type="InterPro" id="IPR004839">
    <property type="entry name" value="Aminotransferase_I/II_large"/>
</dbReference>
<dbReference type="GO" id="GO:0047527">
    <property type="term" value="F:2,3-dihydroxybenzoate-serine ligase activity"/>
    <property type="evidence" value="ECO:0007669"/>
    <property type="project" value="TreeGrafter"/>
</dbReference>
<feature type="compositionally biased region" description="Basic and acidic residues" evidence="5">
    <location>
        <begin position="1099"/>
        <end position="1113"/>
    </location>
</feature>
<dbReference type="AlphaFoldDB" id="A0A853JCA6"/>
<dbReference type="InterPro" id="IPR015422">
    <property type="entry name" value="PyrdxlP-dep_Trfase_small"/>
</dbReference>
<gene>
    <name evidence="7" type="ORF">H0E84_08755</name>
</gene>
<reference evidence="7 8" key="1">
    <citation type="submission" date="2020-07" db="EMBL/GenBank/DDBJ databases">
        <title>Luteimonas sp. SJ-92.</title>
        <authorList>
            <person name="Huang X.-X."/>
            <person name="Xu L."/>
            <person name="Sun J.-Q."/>
        </authorList>
    </citation>
    <scope>NUCLEOTIDE SEQUENCE [LARGE SCALE GENOMIC DNA]</scope>
    <source>
        <strain evidence="7 8">SJ-92</strain>
    </source>
</reference>
<dbReference type="InterPro" id="IPR020845">
    <property type="entry name" value="AMP-binding_CS"/>
</dbReference>
<evidence type="ECO:0000256" key="3">
    <source>
        <dbReference type="ARBA" id="ARBA00022553"/>
    </source>
</evidence>
<sequence length="1265" mass="134650">MRRPGRHHVPEDVTQNTVAPAESVPSLEGDAAHRVPVEWNRTAQAYDQTETIWGLVEKQAQAHPQRTAIIDGHTEIDYAHLTARASAIASELAARGVQPGALVGVCLGRTWELAATLLGVLRAGCAYVPLDPEYPRERVRYMLEHARAAAVIVDGERPAELCAGAAELVRLDAVDERTPDTIARPSARDLAYVIYTSGSTGQPKGVAVEHRSVVAMTRSMRKLLDDEELAGVLAAASVCFDTSVMEILGTLSLGGTVVLSENALALPELPAADRVRTTIMVPTSMQGLLAAGGLPEGVRCVVLGGDVLKRPLLEQLHALPQRPRVLNVYGPTENTVYCTAAEMPAGVKTITIGKPVSNSRAYILDDAMQPVPVGVPGELHLAGDQLARGYLHDDARTKEQFVEVDPNGPTSTPLNGPIPGERLYRTGDRCRWTEEGEIEFLGRIDQQVKVRGFRIELEEIESTLESMPGVDGAAAAVVDAGGGKTMLVGYVVGRDEAVTNDASRAYVAERLPKYMVPQVVMHLADLPRLPNGKLDRKRLPHPELGRDDDASDAPGPHPDAVASGKAGNLSHRLAGLATNERHAALLSVVRTEIARFLRLDDAERVPPHQTLETLGLDSLDSVELSHRLSTVLGRKLPASTLIEHPTPTAVADHLLGMLGSAATDRASGDHAHGAAADTLGHFQAQIQSGHPPFLAARAPAWSATDKGTLIQAFKGLLMRSGREPYSKLVRTGSGHKGTVADVHTGEEHEAIIWSTNLYLGLNRDSDVIAQARSALERFGTGMGTSPTASGMTDLHLDFEREFAELVGKPVGCLFSTGFTANLGAIAGLLGDRDAVVMDQLCHASIVDGARLSGATIRTFKHNDPSDLQSVLETEVSPHRTTLVVLEGVYSMGEGTAPVRDIVRMAKRYGALVLVDEAHSFGFYGPRGAGICAAQGITDQIDFIMTTLSKALGSLGGVIAASEAHIALLKTSARAYVFQATITPADIAAALAALRRLRADDALRERLWDTTHYMRQRFSDAGYDLGTGDGPIVTPHFPDSDTLYAIARGLHARGVHTTAVTYPIVERGRGRLRFICSAAHTRDDVDRTLETLIDVEREAKAARARQGPDGRVAEHGGSQAGRPVAGDDAHGAPGQRAGEGSRAAHPRRLAVEAWAKAFGEDLQGALATVSGPTPSLAVSIELPDGEAPITMRIDGRVVASASPAPTHTPSCSLRLADDRAISALCASDVQGLLDSAIRGGCVLGGQVEPFVWLIGRMADRQGAEPR</sequence>
<dbReference type="InterPro" id="IPR010071">
    <property type="entry name" value="AA_adenyl_dom"/>
</dbReference>
<dbReference type="PANTHER" id="PTHR45527">
    <property type="entry name" value="NONRIBOSOMAL PEPTIDE SYNTHETASE"/>
    <property type="match status" value="1"/>
</dbReference>
<dbReference type="EMBL" id="JACCKA010000055">
    <property type="protein sequence ID" value="NZA26475.1"/>
    <property type="molecule type" value="Genomic_DNA"/>
</dbReference>
<keyword evidence="8" id="KW-1185">Reference proteome</keyword>
<dbReference type="PROSITE" id="PS00012">
    <property type="entry name" value="PHOSPHOPANTETHEINE"/>
    <property type="match status" value="1"/>
</dbReference>
<dbReference type="Gene3D" id="2.30.38.10">
    <property type="entry name" value="Luciferase, Domain 3"/>
    <property type="match status" value="1"/>
</dbReference>
<dbReference type="Pfam" id="PF00501">
    <property type="entry name" value="AMP-binding"/>
    <property type="match status" value="1"/>
</dbReference>
<dbReference type="NCBIfam" id="TIGR01733">
    <property type="entry name" value="AA-adenyl-dom"/>
    <property type="match status" value="1"/>
</dbReference>
<dbReference type="CDD" id="cd05930">
    <property type="entry name" value="A_NRPS"/>
    <property type="match status" value="1"/>
</dbReference>
<accession>A0A853JCA6</accession>
<protein>
    <submittedName>
        <fullName evidence="7">Amino acid adenylation domain-containing protein</fullName>
    </submittedName>
</protein>
<evidence type="ECO:0000256" key="2">
    <source>
        <dbReference type="ARBA" id="ARBA00022450"/>
    </source>
</evidence>
<dbReference type="Gene3D" id="3.40.50.980">
    <property type="match status" value="2"/>
</dbReference>
<dbReference type="InterPro" id="IPR036736">
    <property type="entry name" value="ACP-like_sf"/>
</dbReference>
<dbReference type="GO" id="GO:0030170">
    <property type="term" value="F:pyridoxal phosphate binding"/>
    <property type="evidence" value="ECO:0007669"/>
    <property type="project" value="InterPro"/>
</dbReference>
<dbReference type="InterPro" id="IPR045851">
    <property type="entry name" value="AMP-bd_C_sf"/>
</dbReference>
<dbReference type="GO" id="GO:0016740">
    <property type="term" value="F:transferase activity"/>
    <property type="evidence" value="ECO:0007669"/>
    <property type="project" value="InterPro"/>
</dbReference>
<dbReference type="SUPFAM" id="SSF47336">
    <property type="entry name" value="ACP-like"/>
    <property type="match status" value="1"/>
</dbReference>
<evidence type="ECO:0000256" key="5">
    <source>
        <dbReference type="SAM" id="MobiDB-lite"/>
    </source>
</evidence>
<dbReference type="SMART" id="SM00823">
    <property type="entry name" value="PKS_PP"/>
    <property type="match status" value="1"/>
</dbReference>
<dbReference type="GO" id="GO:0043041">
    <property type="term" value="P:amino acid activation for nonribosomal peptide biosynthetic process"/>
    <property type="evidence" value="ECO:0007669"/>
    <property type="project" value="TreeGrafter"/>
</dbReference>
<dbReference type="Pfam" id="PF00550">
    <property type="entry name" value="PP-binding"/>
    <property type="match status" value="1"/>
</dbReference>
<dbReference type="InterPro" id="IPR025110">
    <property type="entry name" value="AMP-bd_C"/>
</dbReference>
<dbReference type="Pfam" id="PF13193">
    <property type="entry name" value="AMP-binding_C"/>
    <property type="match status" value="1"/>
</dbReference>
<dbReference type="PROSITE" id="PS00455">
    <property type="entry name" value="AMP_BINDING"/>
    <property type="match status" value="1"/>
</dbReference>
<proteinExistence type="predicted"/>
<evidence type="ECO:0000256" key="1">
    <source>
        <dbReference type="ARBA" id="ARBA00001933"/>
    </source>
</evidence>
<comment type="caution">
    <text evidence="7">The sequence shown here is derived from an EMBL/GenBank/DDBJ whole genome shotgun (WGS) entry which is preliminary data.</text>
</comment>
<dbReference type="Gene3D" id="1.10.1200.10">
    <property type="entry name" value="ACP-like"/>
    <property type="match status" value="1"/>
</dbReference>
<dbReference type="GO" id="GO:0005829">
    <property type="term" value="C:cytosol"/>
    <property type="evidence" value="ECO:0007669"/>
    <property type="project" value="TreeGrafter"/>
</dbReference>
<feature type="region of interest" description="Disordered" evidence="5">
    <location>
        <begin position="1099"/>
        <end position="1144"/>
    </location>
</feature>
<dbReference type="InterPro" id="IPR001917">
    <property type="entry name" value="Aminotrans_II_pyridoxalP_BS"/>
</dbReference>
<comment type="cofactor">
    <cofactor evidence="1">
        <name>pyridoxal 5'-phosphate</name>
        <dbReference type="ChEBI" id="CHEBI:597326"/>
    </cofactor>
</comment>
<dbReference type="InterPro" id="IPR006162">
    <property type="entry name" value="Ppantetheine_attach_site"/>
</dbReference>
<keyword evidence="3" id="KW-0597">Phosphoprotein</keyword>
<name>A0A853JCA6_9GAMM</name>
<dbReference type="InterPro" id="IPR015424">
    <property type="entry name" value="PyrdxlP-dep_Trfase"/>
</dbReference>
<evidence type="ECO:0000313" key="8">
    <source>
        <dbReference type="Proteomes" id="UP000578091"/>
    </source>
</evidence>
<dbReference type="Proteomes" id="UP000578091">
    <property type="component" value="Unassembled WGS sequence"/>
</dbReference>
<keyword evidence="4" id="KW-0663">Pyridoxal phosphate</keyword>
<dbReference type="GO" id="GO:0031177">
    <property type="term" value="F:phosphopantetheine binding"/>
    <property type="evidence" value="ECO:0007669"/>
    <property type="project" value="InterPro"/>
</dbReference>
<dbReference type="InterPro" id="IPR015421">
    <property type="entry name" value="PyrdxlP-dep_Trfase_major"/>
</dbReference>
<feature type="domain" description="Carrier" evidence="6">
    <location>
        <begin position="583"/>
        <end position="658"/>
    </location>
</feature>
<dbReference type="FunFam" id="3.40.50.980:FF:000001">
    <property type="entry name" value="Non-ribosomal peptide synthetase"/>
    <property type="match status" value="1"/>
</dbReference>
<dbReference type="Pfam" id="PF00155">
    <property type="entry name" value="Aminotran_1_2"/>
    <property type="match status" value="1"/>
</dbReference>
<feature type="region of interest" description="Disordered" evidence="5">
    <location>
        <begin position="1"/>
        <end position="32"/>
    </location>
</feature>
<dbReference type="GO" id="GO:0009366">
    <property type="term" value="C:enterobactin synthetase complex"/>
    <property type="evidence" value="ECO:0007669"/>
    <property type="project" value="TreeGrafter"/>
</dbReference>
<dbReference type="Gene3D" id="3.40.640.10">
    <property type="entry name" value="Type I PLP-dependent aspartate aminotransferase-like (Major domain)"/>
    <property type="match status" value="1"/>
</dbReference>
<dbReference type="RefSeq" id="WP_180678267.1">
    <property type="nucleotide sequence ID" value="NZ_JACCKA010000055.1"/>
</dbReference>
<dbReference type="Gene3D" id="3.30.300.30">
    <property type="match status" value="1"/>
</dbReference>
<dbReference type="PROSITE" id="PS50075">
    <property type="entry name" value="CARRIER"/>
    <property type="match status" value="1"/>
</dbReference>
<organism evidence="7 8">
    <name type="scientific">Luteimonas salinisoli</name>
    <dbReference type="NCBI Taxonomy" id="2752307"/>
    <lineage>
        <taxon>Bacteria</taxon>
        <taxon>Pseudomonadati</taxon>
        <taxon>Pseudomonadota</taxon>
        <taxon>Gammaproteobacteria</taxon>
        <taxon>Lysobacterales</taxon>
        <taxon>Lysobacteraceae</taxon>
        <taxon>Luteimonas</taxon>
    </lineage>
</organism>
<evidence type="ECO:0000256" key="4">
    <source>
        <dbReference type="ARBA" id="ARBA00022898"/>
    </source>
</evidence>
<evidence type="ECO:0000259" key="6">
    <source>
        <dbReference type="PROSITE" id="PS50075"/>
    </source>
</evidence>
<dbReference type="InterPro" id="IPR020806">
    <property type="entry name" value="PKS_PP-bd"/>
</dbReference>
<dbReference type="Gene3D" id="3.90.1150.10">
    <property type="entry name" value="Aspartate Aminotransferase, domain 1"/>
    <property type="match status" value="1"/>
</dbReference>
<dbReference type="GO" id="GO:0009239">
    <property type="term" value="P:enterobactin biosynthetic process"/>
    <property type="evidence" value="ECO:0007669"/>
    <property type="project" value="TreeGrafter"/>
</dbReference>
<dbReference type="SUPFAM" id="SSF56801">
    <property type="entry name" value="Acetyl-CoA synthetase-like"/>
    <property type="match status" value="1"/>
</dbReference>
<keyword evidence="2" id="KW-0596">Phosphopantetheine</keyword>
<feature type="region of interest" description="Disordered" evidence="5">
    <location>
        <begin position="531"/>
        <end position="566"/>
    </location>
</feature>